<organism evidence="2 3">
    <name type="scientific">Azorhizobium oxalatiphilum</name>
    <dbReference type="NCBI Taxonomy" id="980631"/>
    <lineage>
        <taxon>Bacteria</taxon>
        <taxon>Pseudomonadati</taxon>
        <taxon>Pseudomonadota</taxon>
        <taxon>Alphaproteobacteria</taxon>
        <taxon>Hyphomicrobiales</taxon>
        <taxon>Xanthobacteraceae</taxon>
        <taxon>Azorhizobium</taxon>
    </lineage>
</organism>
<dbReference type="InterPro" id="IPR036291">
    <property type="entry name" value="NAD(P)-bd_dom_sf"/>
</dbReference>
<evidence type="ECO:0000256" key="1">
    <source>
        <dbReference type="ARBA" id="ARBA00023027"/>
    </source>
</evidence>
<proteinExistence type="predicted"/>
<dbReference type="RefSeq" id="WP_308469032.1">
    <property type="nucleotide sequence ID" value="NZ_BMCT01000006.1"/>
</dbReference>
<dbReference type="SUPFAM" id="SSF51735">
    <property type="entry name" value="NAD(P)-binding Rossmann-fold domains"/>
    <property type="match status" value="1"/>
</dbReference>
<comment type="caution">
    <text evidence="2">The sequence shown here is derived from an EMBL/GenBank/DDBJ whole genome shotgun (WGS) entry which is preliminary data.</text>
</comment>
<dbReference type="PANTHER" id="PTHR43574">
    <property type="entry name" value="EPIMERASE-RELATED"/>
    <property type="match status" value="1"/>
</dbReference>
<dbReference type="Gene3D" id="3.40.50.720">
    <property type="entry name" value="NAD(P)-binding Rossmann-like Domain"/>
    <property type="match status" value="1"/>
</dbReference>
<evidence type="ECO:0000313" key="2">
    <source>
        <dbReference type="EMBL" id="GGF75870.1"/>
    </source>
</evidence>
<evidence type="ECO:0000313" key="3">
    <source>
        <dbReference type="Proteomes" id="UP000606044"/>
    </source>
</evidence>
<dbReference type="CDD" id="cd05266">
    <property type="entry name" value="SDR_a4"/>
    <property type="match status" value="1"/>
</dbReference>
<keyword evidence="1" id="KW-0520">NAD</keyword>
<reference evidence="2" key="2">
    <citation type="submission" date="2020-09" db="EMBL/GenBank/DDBJ databases">
        <authorList>
            <person name="Sun Q."/>
            <person name="Sedlacek I."/>
        </authorList>
    </citation>
    <scope>NUCLEOTIDE SEQUENCE</scope>
    <source>
        <strain evidence="2">CCM 7897</strain>
    </source>
</reference>
<sequence>MSHPPTLLLPIPLLSTLLLPSPGFFATSEGMTTLLAVGLGYCTRHLLATHPDLFDRVIGTARTPEGVAALEALGVEGVLFDGLAASPALRAAVAEAHVLVLSAPPGEAGDPLLAVAEADIAASHNLQQILYLTTLGVYGDHDGGWVDETTPPRAGSARLERRLKAEAGLLALGVRKGIPVASLRLAGIYGPGRNAFLNLKAGEARRIDKPGQVFNRIHVADIATSMAAVIGQGFSGLLNVTDDRPAPPGDPIAFAAGLMGVEPPPLLPFAEVAQTMSPMALSFWAGNKRVRNTRLKEELGVTLAYPTFEDGLGALYGEMRDAGEI</sequence>
<protein>
    <submittedName>
        <fullName evidence="2">NAD(P)-dependent oxidoreductase</fullName>
    </submittedName>
</protein>
<reference evidence="2" key="1">
    <citation type="journal article" date="2014" name="Int. J. Syst. Evol. Microbiol.">
        <title>Complete genome sequence of Corynebacterium casei LMG S-19264T (=DSM 44701T), isolated from a smear-ripened cheese.</title>
        <authorList>
            <consortium name="US DOE Joint Genome Institute (JGI-PGF)"/>
            <person name="Walter F."/>
            <person name="Albersmeier A."/>
            <person name="Kalinowski J."/>
            <person name="Ruckert C."/>
        </authorList>
    </citation>
    <scope>NUCLEOTIDE SEQUENCE</scope>
    <source>
        <strain evidence="2">CCM 7897</strain>
    </source>
</reference>
<dbReference type="Proteomes" id="UP000606044">
    <property type="component" value="Unassembled WGS sequence"/>
</dbReference>
<gene>
    <name evidence="2" type="ORF">GCM10007301_39790</name>
</gene>
<name>A0A917C7W5_9HYPH</name>
<accession>A0A917C7W5</accession>
<keyword evidence="3" id="KW-1185">Reference proteome</keyword>
<dbReference type="EMBL" id="BMCT01000006">
    <property type="protein sequence ID" value="GGF75870.1"/>
    <property type="molecule type" value="Genomic_DNA"/>
</dbReference>
<dbReference type="AlphaFoldDB" id="A0A917C7W5"/>